<reference evidence="1 2" key="1">
    <citation type="journal article" date="2006" name="Science">
        <title>The genome of black cottonwood, Populus trichocarpa (Torr. &amp; Gray).</title>
        <authorList>
            <person name="Tuskan G.A."/>
            <person name="Difazio S."/>
            <person name="Jansson S."/>
            <person name="Bohlmann J."/>
            <person name="Grigoriev I."/>
            <person name="Hellsten U."/>
            <person name="Putnam N."/>
            <person name="Ralph S."/>
            <person name="Rombauts S."/>
            <person name="Salamov A."/>
            <person name="Schein J."/>
            <person name="Sterck L."/>
            <person name="Aerts A."/>
            <person name="Bhalerao R.R."/>
            <person name="Bhalerao R.P."/>
            <person name="Blaudez D."/>
            <person name="Boerjan W."/>
            <person name="Brun A."/>
            <person name="Brunner A."/>
            <person name="Busov V."/>
            <person name="Campbell M."/>
            <person name="Carlson J."/>
            <person name="Chalot M."/>
            <person name="Chapman J."/>
            <person name="Chen G.L."/>
            <person name="Cooper D."/>
            <person name="Coutinho P.M."/>
            <person name="Couturier J."/>
            <person name="Covert S."/>
            <person name="Cronk Q."/>
            <person name="Cunningham R."/>
            <person name="Davis J."/>
            <person name="Degroeve S."/>
            <person name="Dejardin A."/>
            <person name="Depamphilis C."/>
            <person name="Detter J."/>
            <person name="Dirks B."/>
            <person name="Dubchak I."/>
            <person name="Duplessis S."/>
            <person name="Ehlting J."/>
            <person name="Ellis B."/>
            <person name="Gendler K."/>
            <person name="Goodstein D."/>
            <person name="Gribskov M."/>
            <person name="Grimwood J."/>
            <person name="Groover A."/>
            <person name="Gunter L."/>
            <person name="Hamberger B."/>
            <person name="Heinze B."/>
            <person name="Helariutta Y."/>
            <person name="Henrissat B."/>
            <person name="Holligan D."/>
            <person name="Holt R."/>
            <person name="Huang W."/>
            <person name="Islam-Faridi N."/>
            <person name="Jones S."/>
            <person name="Jones-Rhoades M."/>
            <person name="Jorgensen R."/>
            <person name="Joshi C."/>
            <person name="Kangasjarvi J."/>
            <person name="Karlsson J."/>
            <person name="Kelleher C."/>
            <person name="Kirkpatrick R."/>
            <person name="Kirst M."/>
            <person name="Kohler A."/>
            <person name="Kalluri U."/>
            <person name="Larimer F."/>
            <person name="Leebens-Mack J."/>
            <person name="Leple J.C."/>
            <person name="Locascio P."/>
            <person name="Lou Y."/>
            <person name="Lucas S."/>
            <person name="Martin F."/>
            <person name="Montanini B."/>
            <person name="Napoli C."/>
            <person name="Nelson D.R."/>
            <person name="Nelson C."/>
            <person name="Nieminen K."/>
            <person name="Nilsson O."/>
            <person name="Pereda V."/>
            <person name="Peter G."/>
            <person name="Philippe R."/>
            <person name="Pilate G."/>
            <person name="Poliakov A."/>
            <person name="Razumovskaya J."/>
            <person name="Richardson P."/>
            <person name="Rinaldi C."/>
            <person name="Ritland K."/>
            <person name="Rouze P."/>
            <person name="Ryaboy D."/>
            <person name="Schmutz J."/>
            <person name="Schrader J."/>
            <person name="Segerman B."/>
            <person name="Shin H."/>
            <person name="Siddiqui A."/>
            <person name="Sterky F."/>
            <person name="Terry A."/>
            <person name="Tsai C.J."/>
            <person name="Uberbacher E."/>
            <person name="Unneberg P."/>
            <person name="Vahala J."/>
            <person name="Wall K."/>
            <person name="Wessler S."/>
            <person name="Yang G."/>
            <person name="Yin T."/>
            <person name="Douglas C."/>
            <person name="Marra M."/>
            <person name="Sandberg G."/>
            <person name="Van de Peer Y."/>
            <person name="Rokhsar D."/>
        </authorList>
    </citation>
    <scope>NUCLEOTIDE SEQUENCE [LARGE SCALE GENOMIC DNA]</scope>
    <source>
        <strain evidence="2">cv. Nisqually</strain>
    </source>
</reference>
<protein>
    <submittedName>
        <fullName evidence="1">Uncharacterized protein</fullName>
    </submittedName>
</protein>
<dbReference type="Proteomes" id="UP000006729">
    <property type="component" value="Chromosome 16"/>
</dbReference>
<evidence type="ECO:0000313" key="1">
    <source>
        <dbReference type="EMBL" id="KAI9379892.1"/>
    </source>
</evidence>
<name>A0ACC0RSH6_POPTR</name>
<evidence type="ECO:0000313" key="2">
    <source>
        <dbReference type="Proteomes" id="UP000006729"/>
    </source>
</evidence>
<dbReference type="EMBL" id="CM009305">
    <property type="protein sequence ID" value="KAI9379892.1"/>
    <property type="molecule type" value="Genomic_DNA"/>
</dbReference>
<proteinExistence type="predicted"/>
<keyword evidence="2" id="KW-1185">Reference proteome</keyword>
<gene>
    <name evidence="1" type="ORF">POPTR_016G001700v4</name>
</gene>
<comment type="caution">
    <text evidence="1">The sequence shown here is derived from an EMBL/GenBank/DDBJ whole genome shotgun (WGS) entry which is preliminary data.</text>
</comment>
<organism evidence="1 2">
    <name type="scientific">Populus trichocarpa</name>
    <name type="common">Western balsam poplar</name>
    <name type="synonym">Populus balsamifera subsp. trichocarpa</name>
    <dbReference type="NCBI Taxonomy" id="3694"/>
    <lineage>
        <taxon>Eukaryota</taxon>
        <taxon>Viridiplantae</taxon>
        <taxon>Streptophyta</taxon>
        <taxon>Embryophyta</taxon>
        <taxon>Tracheophyta</taxon>
        <taxon>Spermatophyta</taxon>
        <taxon>Magnoliopsida</taxon>
        <taxon>eudicotyledons</taxon>
        <taxon>Gunneridae</taxon>
        <taxon>Pentapetalae</taxon>
        <taxon>rosids</taxon>
        <taxon>fabids</taxon>
        <taxon>Malpighiales</taxon>
        <taxon>Salicaceae</taxon>
        <taxon>Saliceae</taxon>
        <taxon>Populus</taxon>
    </lineage>
</organism>
<accession>A0ACC0RSH6</accession>
<sequence>MNAVSFSHTSTTKVFSGILTTMRMRNLVIGLLFLTVLSPFFYTDKLSSSFTPSTSKQEDVNAFTLPTDTRHLNVLPQEESSTVIKEPIGIVYTDHINSSSNTILTEKDSQLPDAREHKYARVLSATDDEGHSQTDNIIKQIIQTTNQEEEESQSDNGSDQESKQKTQVQLEQQSAVNSGDDDEKDALLTETNKQTDQTAMPDARVRQLRDQLIKARVYLSLPATKNNPHFTRELRMRVKEVQRVLVDATKDSDLPKNAYAKLNAMDQLLEKGKQMQDDCATMVKKLRAMLHSTEEQLRVHKKQTMFLTQLTAKTLPKGLHCLPLRLTTEYYNLNSTEQQFPNQEKLDDPSLHHIALFSDNVLAAAVVVNSTITNSKVNKRYSIRTSTRSLWLPRRS</sequence>